<keyword evidence="1" id="KW-0560">Oxidoreductase</keyword>
<comment type="caution">
    <text evidence="3">The sequence shown here is derived from an EMBL/GenBank/DDBJ whole genome shotgun (WGS) entry which is preliminary data.</text>
</comment>
<keyword evidence="4" id="KW-1185">Reference proteome</keyword>
<reference evidence="3" key="1">
    <citation type="submission" date="2021-05" db="EMBL/GenBank/DDBJ databases">
        <title>Genome of Sphingobium sp. strain.</title>
        <authorList>
            <person name="Fan R."/>
        </authorList>
    </citation>
    <scope>NUCLEOTIDE SEQUENCE</scope>
    <source>
        <strain evidence="3">H33</strain>
    </source>
</reference>
<gene>
    <name evidence="3" type="ORF">KK488_12560</name>
</gene>
<feature type="domain" description="NADP-dependent oxidoreductase" evidence="2">
    <location>
        <begin position="16"/>
        <end position="313"/>
    </location>
</feature>
<evidence type="ECO:0000313" key="4">
    <source>
        <dbReference type="Proteomes" id="UP001138757"/>
    </source>
</evidence>
<protein>
    <submittedName>
        <fullName evidence="3">Aldo/keto reductase</fullName>
    </submittedName>
</protein>
<dbReference type="EMBL" id="JAHGAW010000008">
    <property type="protein sequence ID" value="MBT2187778.1"/>
    <property type="molecule type" value="Genomic_DNA"/>
</dbReference>
<accession>A0A9X1DD07</accession>
<organism evidence="3 4">
    <name type="scientific">Sphingobium nicotianae</name>
    <dbReference type="NCBI Taxonomy" id="2782607"/>
    <lineage>
        <taxon>Bacteria</taxon>
        <taxon>Pseudomonadati</taxon>
        <taxon>Pseudomonadota</taxon>
        <taxon>Alphaproteobacteria</taxon>
        <taxon>Sphingomonadales</taxon>
        <taxon>Sphingomonadaceae</taxon>
        <taxon>Sphingobium</taxon>
    </lineage>
</organism>
<dbReference type="GO" id="GO:0005829">
    <property type="term" value="C:cytosol"/>
    <property type="evidence" value="ECO:0007669"/>
    <property type="project" value="UniProtKB-ARBA"/>
</dbReference>
<evidence type="ECO:0000313" key="3">
    <source>
        <dbReference type="EMBL" id="MBT2187778.1"/>
    </source>
</evidence>
<dbReference type="FunFam" id="3.20.20.100:FF:000004">
    <property type="entry name" value="Oxidoreductase, aldo/keto reductase"/>
    <property type="match status" value="1"/>
</dbReference>
<dbReference type="RefSeq" id="WP_214624040.1">
    <property type="nucleotide sequence ID" value="NZ_JAHGAW010000008.1"/>
</dbReference>
<dbReference type="SUPFAM" id="SSF51430">
    <property type="entry name" value="NAD(P)-linked oxidoreductase"/>
    <property type="match status" value="1"/>
</dbReference>
<dbReference type="Gene3D" id="3.20.20.100">
    <property type="entry name" value="NADP-dependent oxidoreductase domain"/>
    <property type="match status" value="1"/>
</dbReference>
<sequence length="323" mass="34375">MTRRKLGSSNLMIAPLMFGGNVFNWTVDEATSHTLLDAFVDGGFNAIDTADAYSIWVPGNKGGDSEEVIGSWLARRGGRERVVIATKTGVPLAPGDGGLAPDRIERAVDASLKRLKTDYIDLFQSHVDDANVPLAETLGAYDKLIKAGKIRAIGASNFTPERLAEALDIAERETLPRFASLQPLYNLYDRAPFESGLEQLCLDRDVGVISYYSLASGFLTGKYRSEADLEGRARGAGIRKYLTGRGTAILAALDDVAAAHGVGLAQIALAWLMQRPAVTAPIASATSLTQLQEIMGASRITLSQAQIAQLDAASVPKPAAAEG</sequence>
<dbReference type="Proteomes" id="UP001138757">
    <property type="component" value="Unassembled WGS sequence"/>
</dbReference>
<dbReference type="InterPro" id="IPR050523">
    <property type="entry name" value="AKR_Detox_Biosynth"/>
</dbReference>
<dbReference type="CDD" id="cd19081">
    <property type="entry name" value="AKR_AKR9C1"/>
    <property type="match status" value="1"/>
</dbReference>
<dbReference type="PANTHER" id="PTHR43364:SF6">
    <property type="entry name" value="OXIDOREDUCTASE-RELATED"/>
    <property type="match status" value="1"/>
</dbReference>
<dbReference type="PANTHER" id="PTHR43364">
    <property type="entry name" value="NADH-SPECIFIC METHYLGLYOXAL REDUCTASE-RELATED"/>
    <property type="match status" value="1"/>
</dbReference>
<dbReference type="Pfam" id="PF00248">
    <property type="entry name" value="Aldo_ket_red"/>
    <property type="match status" value="1"/>
</dbReference>
<dbReference type="InterPro" id="IPR036812">
    <property type="entry name" value="NAD(P)_OxRdtase_dom_sf"/>
</dbReference>
<evidence type="ECO:0000259" key="2">
    <source>
        <dbReference type="Pfam" id="PF00248"/>
    </source>
</evidence>
<proteinExistence type="predicted"/>
<dbReference type="AlphaFoldDB" id="A0A9X1DD07"/>
<evidence type="ECO:0000256" key="1">
    <source>
        <dbReference type="ARBA" id="ARBA00023002"/>
    </source>
</evidence>
<dbReference type="GO" id="GO:0016491">
    <property type="term" value="F:oxidoreductase activity"/>
    <property type="evidence" value="ECO:0007669"/>
    <property type="project" value="UniProtKB-KW"/>
</dbReference>
<dbReference type="InterPro" id="IPR023210">
    <property type="entry name" value="NADP_OxRdtase_dom"/>
</dbReference>
<name>A0A9X1DD07_9SPHN</name>